<evidence type="ECO:0000259" key="1">
    <source>
        <dbReference type="Pfam" id="PF01494"/>
    </source>
</evidence>
<evidence type="ECO:0000313" key="2">
    <source>
        <dbReference type="EMBL" id="TQM38769.1"/>
    </source>
</evidence>
<feature type="domain" description="FAD-binding" evidence="1">
    <location>
        <begin position="5"/>
        <end position="319"/>
    </location>
</feature>
<dbReference type="InterPro" id="IPR051704">
    <property type="entry name" value="FAD_aromatic-hydroxylase"/>
</dbReference>
<evidence type="ECO:0000313" key="3">
    <source>
        <dbReference type="Proteomes" id="UP000319818"/>
    </source>
</evidence>
<dbReference type="RefSeq" id="WP_142105397.1">
    <property type="nucleotide sequence ID" value="NZ_VFPH01000002.1"/>
</dbReference>
<dbReference type="Gene3D" id="3.50.50.60">
    <property type="entry name" value="FAD/NAD(P)-binding domain"/>
    <property type="match status" value="1"/>
</dbReference>
<dbReference type="PRINTS" id="PR00420">
    <property type="entry name" value="RNGMNOXGNASE"/>
</dbReference>
<gene>
    <name evidence="2" type="ORF">FB388_6013</name>
</gene>
<dbReference type="PANTHER" id="PTHR46865">
    <property type="entry name" value="OXIDOREDUCTASE-RELATED"/>
    <property type="match status" value="1"/>
</dbReference>
<dbReference type="Pfam" id="PF01494">
    <property type="entry name" value="FAD_binding_3"/>
    <property type="match status" value="1"/>
</dbReference>
<dbReference type="Gene3D" id="3.30.9.10">
    <property type="entry name" value="D-Amino Acid Oxidase, subunit A, domain 2"/>
    <property type="match status" value="1"/>
</dbReference>
<dbReference type="EMBL" id="VFPH01000002">
    <property type="protein sequence ID" value="TQM38769.1"/>
    <property type="molecule type" value="Genomic_DNA"/>
</dbReference>
<dbReference type="InterPro" id="IPR002938">
    <property type="entry name" value="FAD-bd"/>
</dbReference>
<comment type="caution">
    <text evidence="2">The sequence shown here is derived from an EMBL/GenBank/DDBJ whole genome shotgun (WGS) entry which is preliminary data.</text>
</comment>
<sequence length="407" mass="43650">MHEKSVLISGGGIAGPALAYWLVRAGYRPTIVERAPAPRPGGQTVDLRGAGRTVVERMGLMPAVRAVTVEERGISYVDTAGRSLGRMAAEAFGGEGIVAEIEVMRGDLAQVLLDAAQDGVEYLYDDAITGIDEDAEGVTVRFQRSPQRRFGLVVGADGLHSGVRALAFGPEEQFVRPLGCVLAFFTVPDRYGLDGWMRMYNEPGTMLALRPDRAPGRAKAMMALRTPPAGVHRRDVDAHRALLTRTFTGTGWVADQVVADLRDTDDLVLEELGQVRVGSWSAGRVVLLGDAAWCPSPLTGLGTSAALVGAYVLAGELTRAGGDHRAAFAAYEDVMRPYTAQAQELPPGGVNGFVPKTRLAIALRAHMVRWMTRWPLRNLMAAQFGKADAIELPDHEPTLPTNGAFVG</sequence>
<dbReference type="PANTHER" id="PTHR46865:SF2">
    <property type="entry name" value="MONOOXYGENASE"/>
    <property type="match status" value="1"/>
</dbReference>
<keyword evidence="3" id="KW-1185">Reference proteome</keyword>
<dbReference type="GO" id="GO:0071949">
    <property type="term" value="F:FAD binding"/>
    <property type="evidence" value="ECO:0007669"/>
    <property type="project" value="InterPro"/>
</dbReference>
<dbReference type="OrthoDB" id="4293235at2"/>
<dbReference type="Proteomes" id="UP000319818">
    <property type="component" value="Unassembled WGS sequence"/>
</dbReference>
<dbReference type="SUPFAM" id="SSF51905">
    <property type="entry name" value="FAD/NAD(P)-binding domain"/>
    <property type="match status" value="1"/>
</dbReference>
<reference evidence="2 3" key="1">
    <citation type="submission" date="2019-06" db="EMBL/GenBank/DDBJ databases">
        <title>Sequencing the genomes of 1000 actinobacteria strains.</title>
        <authorList>
            <person name="Klenk H.-P."/>
        </authorList>
    </citation>
    <scope>NUCLEOTIDE SEQUENCE [LARGE SCALE GENOMIC DNA]</scope>
    <source>
        <strain evidence="2 3">DSM 45511</strain>
    </source>
</reference>
<name>A0A543FY99_9PSEU</name>
<protein>
    <submittedName>
        <fullName evidence="2">2-polyprenyl-6-methoxyphenol hydroxylase-like FAD-dependent oxidoreductase</fullName>
    </submittedName>
</protein>
<proteinExistence type="predicted"/>
<accession>A0A543FY99</accession>
<organism evidence="2 3">
    <name type="scientific">Pseudonocardia cypriaca</name>
    <dbReference type="NCBI Taxonomy" id="882449"/>
    <lineage>
        <taxon>Bacteria</taxon>
        <taxon>Bacillati</taxon>
        <taxon>Actinomycetota</taxon>
        <taxon>Actinomycetes</taxon>
        <taxon>Pseudonocardiales</taxon>
        <taxon>Pseudonocardiaceae</taxon>
        <taxon>Pseudonocardia</taxon>
    </lineage>
</organism>
<dbReference type="InterPro" id="IPR036188">
    <property type="entry name" value="FAD/NAD-bd_sf"/>
</dbReference>
<dbReference type="AlphaFoldDB" id="A0A543FY99"/>